<evidence type="ECO:0000256" key="10">
    <source>
        <dbReference type="SAM" id="MobiDB-lite"/>
    </source>
</evidence>
<evidence type="ECO:0000256" key="2">
    <source>
        <dbReference type="ARBA" id="ARBA00022448"/>
    </source>
</evidence>
<evidence type="ECO:0000256" key="3">
    <source>
        <dbReference type="ARBA" id="ARBA00022475"/>
    </source>
</evidence>
<keyword evidence="7" id="KW-0408">Iron</keyword>
<sequence length="281" mass="29955">MSPEPSAPTPGPVLEAHGLSLGYGRAPIVHEVDLRVRPGALTVLVGANASGKSTLVRGLARLLNPQAGSVTLDGENLSRLPSREVARTIGVLPQTPVAPDGIRVGDLVAHGRYPHQSFFRGHRSDDDEVVAAALEATDAGSLVDRRVDELSGGQRQRVWIAMALAQQPEILLLDEPTSALDVAHQVEVLEVLRGEVSRGRTVVLVIHDLTLAARYADDLVVMAGGRIVARGEPVTTLTEEVVEHAFGVRARLLEDPDTGRPVVLPRSSRQPTDARGAQSRT</sequence>
<evidence type="ECO:0000256" key="4">
    <source>
        <dbReference type="ARBA" id="ARBA00022496"/>
    </source>
</evidence>
<comment type="caution">
    <text evidence="12">The sequence shown here is derived from an EMBL/GenBank/DDBJ whole genome shotgun (WGS) entry which is preliminary data.</text>
</comment>
<dbReference type="GO" id="GO:0005886">
    <property type="term" value="C:plasma membrane"/>
    <property type="evidence" value="ECO:0007669"/>
    <property type="project" value="UniProtKB-SubCell"/>
</dbReference>
<feature type="domain" description="ABC transporter" evidence="11">
    <location>
        <begin position="14"/>
        <end position="249"/>
    </location>
</feature>
<dbReference type="InterPro" id="IPR003593">
    <property type="entry name" value="AAA+_ATPase"/>
</dbReference>
<dbReference type="InterPro" id="IPR003439">
    <property type="entry name" value="ABC_transporter-like_ATP-bd"/>
</dbReference>
<evidence type="ECO:0000256" key="6">
    <source>
        <dbReference type="ARBA" id="ARBA00022840"/>
    </source>
</evidence>
<dbReference type="FunFam" id="3.40.50.300:FF:000134">
    <property type="entry name" value="Iron-enterobactin ABC transporter ATP-binding protein"/>
    <property type="match status" value="1"/>
</dbReference>
<dbReference type="GO" id="GO:0005524">
    <property type="term" value="F:ATP binding"/>
    <property type="evidence" value="ECO:0007669"/>
    <property type="project" value="UniProtKB-KW"/>
</dbReference>
<gene>
    <name evidence="12" type="ORF">J4G33_08270</name>
</gene>
<dbReference type="SMART" id="SM00382">
    <property type="entry name" value="AAA"/>
    <property type="match status" value="1"/>
</dbReference>
<evidence type="ECO:0000256" key="8">
    <source>
        <dbReference type="ARBA" id="ARBA00023065"/>
    </source>
</evidence>
<name>A0A939RTV4_9CELL</name>
<dbReference type="InterPro" id="IPR027417">
    <property type="entry name" value="P-loop_NTPase"/>
</dbReference>
<keyword evidence="8" id="KW-0406">Ion transport</keyword>
<dbReference type="RefSeq" id="WP_208055459.1">
    <property type="nucleotide sequence ID" value="NZ_JAGEMK010000003.1"/>
</dbReference>
<evidence type="ECO:0000256" key="1">
    <source>
        <dbReference type="ARBA" id="ARBA00004202"/>
    </source>
</evidence>
<keyword evidence="9" id="KW-0472">Membrane</keyword>
<dbReference type="PANTHER" id="PTHR42771">
    <property type="entry name" value="IRON(3+)-HYDROXAMATE IMPORT ATP-BINDING PROTEIN FHUC"/>
    <property type="match status" value="1"/>
</dbReference>
<dbReference type="GO" id="GO:0016887">
    <property type="term" value="F:ATP hydrolysis activity"/>
    <property type="evidence" value="ECO:0007669"/>
    <property type="project" value="InterPro"/>
</dbReference>
<evidence type="ECO:0000256" key="7">
    <source>
        <dbReference type="ARBA" id="ARBA00023004"/>
    </source>
</evidence>
<dbReference type="AlphaFoldDB" id="A0A939RTV4"/>
<evidence type="ECO:0000313" key="12">
    <source>
        <dbReference type="EMBL" id="MBO1751794.1"/>
    </source>
</evidence>
<dbReference type="InterPro" id="IPR017871">
    <property type="entry name" value="ABC_transporter-like_CS"/>
</dbReference>
<dbReference type="Gene3D" id="3.40.50.300">
    <property type="entry name" value="P-loop containing nucleotide triphosphate hydrolases"/>
    <property type="match status" value="1"/>
</dbReference>
<dbReference type="Proteomes" id="UP000664209">
    <property type="component" value="Unassembled WGS sequence"/>
</dbReference>
<keyword evidence="3" id="KW-1003">Cell membrane</keyword>
<protein>
    <submittedName>
        <fullName evidence="12">ABC transporter ATP-binding protein</fullName>
    </submittedName>
</protein>
<dbReference type="GO" id="GO:0006826">
    <property type="term" value="P:iron ion transport"/>
    <property type="evidence" value="ECO:0007669"/>
    <property type="project" value="UniProtKB-KW"/>
</dbReference>
<keyword evidence="4" id="KW-0410">Iron transport</keyword>
<dbReference type="Pfam" id="PF00005">
    <property type="entry name" value="ABC_tran"/>
    <property type="match status" value="1"/>
</dbReference>
<keyword evidence="13" id="KW-1185">Reference proteome</keyword>
<evidence type="ECO:0000256" key="5">
    <source>
        <dbReference type="ARBA" id="ARBA00022741"/>
    </source>
</evidence>
<comment type="subcellular location">
    <subcellularLocation>
        <location evidence="1">Cell membrane</location>
        <topology evidence="1">Peripheral membrane protein</topology>
    </subcellularLocation>
</comment>
<evidence type="ECO:0000259" key="11">
    <source>
        <dbReference type="PROSITE" id="PS50893"/>
    </source>
</evidence>
<keyword evidence="2" id="KW-0813">Transport</keyword>
<dbReference type="InterPro" id="IPR051535">
    <property type="entry name" value="Siderophore_ABC-ATPase"/>
</dbReference>
<dbReference type="SUPFAM" id="SSF52540">
    <property type="entry name" value="P-loop containing nucleoside triphosphate hydrolases"/>
    <property type="match status" value="1"/>
</dbReference>
<dbReference type="PROSITE" id="PS00211">
    <property type="entry name" value="ABC_TRANSPORTER_1"/>
    <property type="match status" value="1"/>
</dbReference>
<feature type="region of interest" description="Disordered" evidence="10">
    <location>
        <begin position="257"/>
        <end position="281"/>
    </location>
</feature>
<dbReference type="CDD" id="cd03214">
    <property type="entry name" value="ABC_Iron-Siderophores_B12_Hemin"/>
    <property type="match status" value="1"/>
</dbReference>
<organism evidence="12 13">
    <name type="scientific">Actinotalea soli</name>
    <dbReference type="NCBI Taxonomy" id="2819234"/>
    <lineage>
        <taxon>Bacteria</taxon>
        <taxon>Bacillati</taxon>
        <taxon>Actinomycetota</taxon>
        <taxon>Actinomycetes</taxon>
        <taxon>Micrococcales</taxon>
        <taxon>Cellulomonadaceae</taxon>
        <taxon>Actinotalea</taxon>
    </lineage>
</organism>
<dbReference type="EMBL" id="JAGEMK010000003">
    <property type="protein sequence ID" value="MBO1751794.1"/>
    <property type="molecule type" value="Genomic_DNA"/>
</dbReference>
<keyword evidence="5" id="KW-0547">Nucleotide-binding</keyword>
<accession>A0A939RTV4</accession>
<evidence type="ECO:0000313" key="13">
    <source>
        <dbReference type="Proteomes" id="UP000664209"/>
    </source>
</evidence>
<reference evidence="12" key="1">
    <citation type="submission" date="2021-03" db="EMBL/GenBank/DDBJ databases">
        <title>Actinotalea soli sp. nov., isolated from soil.</title>
        <authorList>
            <person name="Ping W."/>
            <person name="Zhang J."/>
        </authorList>
    </citation>
    <scope>NUCLEOTIDE SEQUENCE</scope>
    <source>
        <strain evidence="12">BY-33</strain>
    </source>
</reference>
<evidence type="ECO:0000256" key="9">
    <source>
        <dbReference type="ARBA" id="ARBA00023136"/>
    </source>
</evidence>
<dbReference type="PROSITE" id="PS50893">
    <property type="entry name" value="ABC_TRANSPORTER_2"/>
    <property type="match status" value="1"/>
</dbReference>
<keyword evidence="6 12" id="KW-0067">ATP-binding</keyword>
<dbReference type="PANTHER" id="PTHR42771:SF2">
    <property type="entry name" value="IRON(3+)-HYDROXAMATE IMPORT ATP-BINDING PROTEIN FHUC"/>
    <property type="match status" value="1"/>
</dbReference>
<proteinExistence type="predicted"/>